<dbReference type="InterPro" id="IPR036085">
    <property type="entry name" value="PAZ_dom_sf"/>
</dbReference>
<dbReference type="InterPro" id="IPR003165">
    <property type="entry name" value="Piwi"/>
</dbReference>
<evidence type="ECO:0000313" key="5">
    <source>
        <dbReference type="EMBL" id="KAF2293013.1"/>
    </source>
</evidence>
<comment type="caution">
    <text evidence="5">The sequence shown here is derived from an EMBL/GenBank/DDBJ whole genome shotgun (WGS) entry which is preliminary data.</text>
</comment>
<dbReference type="Proteomes" id="UP000467840">
    <property type="component" value="Chromosome 13"/>
</dbReference>
<dbReference type="InterPro" id="IPR032474">
    <property type="entry name" value="Argonaute_N"/>
</dbReference>
<dbReference type="PROSITE" id="PS50821">
    <property type="entry name" value="PAZ"/>
    <property type="match status" value="1"/>
</dbReference>
<protein>
    <submittedName>
        <fullName evidence="5">Uncharacterized protein</fullName>
    </submittedName>
</protein>
<evidence type="ECO:0000259" key="3">
    <source>
        <dbReference type="PROSITE" id="PS50821"/>
    </source>
</evidence>
<dbReference type="InterPro" id="IPR012337">
    <property type="entry name" value="RNaseH-like_sf"/>
</dbReference>
<dbReference type="PANTHER" id="PTHR22891">
    <property type="entry name" value="EUKARYOTIC TRANSLATION INITIATION FACTOR 2C"/>
    <property type="match status" value="1"/>
</dbReference>
<dbReference type="InterPro" id="IPR014811">
    <property type="entry name" value="ArgoL1"/>
</dbReference>
<evidence type="ECO:0000259" key="4">
    <source>
        <dbReference type="PROSITE" id="PS50822"/>
    </source>
</evidence>
<feature type="domain" description="PAZ" evidence="3">
    <location>
        <begin position="252"/>
        <end position="349"/>
    </location>
</feature>
<organism evidence="5 6">
    <name type="scientific">Hevea brasiliensis</name>
    <name type="common">Para rubber tree</name>
    <name type="synonym">Siphonia brasiliensis</name>
    <dbReference type="NCBI Taxonomy" id="3981"/>
    <lineage>
        <taxon>Eukaryota</taxon>
        <taxon>Viridiplantae</taxon>
        <taxon>Streptophyta</taxon>
        <taxon>Embryophyta</taxon>
        <taxon>Tracheophyta</taxon>
        <taxon>Spermatophyta</taxon>
        <taxon>Magnoliopsida</taxon>
        <taxon>eudicotyledons</taxon>
        <taxon>Gunneridae</taxon>
        <taxon>Pentapetalae</taxon>
        <taxon>rosids</taxon>
        <taxon>fabids</taxon>
        <taxon>Malpighiales</taxon>
        <taxon>Euphorbiaceae</taxon>
        <taxon>Crotonoideae</taxon>
        <taxon>Micrandreae</taxon>
        <taxon>Hevea</taxon>
    </lineage>
</organism>
<name>A0A6A6KYB9_HEVBR</name>
<dbReference type="GO" id="GO:0051607">
    <property type="term" value="P:defense response to virus"/>
    <property type="evidence" value="ECO:0007669"/>
    <property type="project" value="UniProtKB-ARBA"/>
</dbReference>
<dbReference type="Pfam" id="PF08699">
    <property type="entry name" value="ArgoL1"/>
    <property type="match status" value="1"/>
</dbReference>
<gene>
    <name evidence="5" type="ORF">GH714_035074</name>
</gene>
<keyword evidence="6" id="KW-1185">Reference proteome</keyword>
<dbReference type="GO" id="GO:0003723">
    <property type="term" value="F:RNA binding"/>
    <property type="evidence" value="ECO:0007669"/>
    <property type="project" value="InterPro"/>
</dbReference>
<dbReference type="Gene3D" id="2.170.260.10">
    <property type="entry name" value="paz domain"/>
    <property type="match status" value="1"/>
</dbReference>
<dbReference type="Gene3D" id="3.40.50.2300">
    <property type="match status" value="1"/>
</dbReference>
<dbReference type="SUPFAM" id="SSF101690">
    <property type="entry name" value="PAZ domain"/>
    <property type="match status" value="1"/>
</dbReference>
<evidence type="ECO:0000256" key="2">
    <source>
        <dbReference type="ARBA" id="ARBA00022491"/>
    </source>
</evidence>
<accession>A0A6A6KYB9</accession>
<dbReference type="InterPro" id="IPR003100">
    <property type="entry name" value="PAZ_dom"/>
</dbReference>
<evidence type="ECO:0000313" key="6">
    <source>
        <dbReference type="Proteomes" id="UP000467840"/>
    </source>
</evidence>
<evidence type="ECO:0000256" key="1">
    <source>
        <dbReference type="ARBA" id="ARBA00008201"/>
    </source>
</evidence>
<dbReference type="CDD" id="cd02846">
    <property type="entry name" value="PAZ_argonaute_like"/>
    <property type="match status" value="1"/>
</dbReference>
<dbReference type="SMART" id="SM01163">
    <property type="entry name" value="DUF1785"/>
    <property type="match status" value="1"/>
</dbReference>
<proteinExistence type="inferred from homology"/>
<comment type="similarity">
    <text evidence="1">Belongs to the argonaute family. Ago subfamily.</text>
</comment>
<dbReference type="AlphaFoldDB" id="A0A6A6KYB9"/>
<dbReference type="EMBL" id="JAAGAX010000014">
    <property type="protein sequence ID" value="KAF2293013.1"/>
    <property type="molecule type" value="Genomic_DNA"/>
</dbReference>
<sequence>MEEAGGSCPKPTKRSIIARPGFGSSGHPMPLLSNHFKVSVNVTDVVFYQYSVCSPSGFLLIVCFVSDNRVVDEKRKIIDRLCQTCSCELAGKSFAYDGEKTLYSLVRLPQSWMEFTVVPKESIAKRCNADGGRSFAVTCERSKRRLRSETFKVEIVYAAKIPLNSLALSLHGNETNNDTRDALRVLDSILKNRQSRWLPLRQTFFHDDPKNFTDVGGGITGVRGYHSSFRTTQGGLSLNMDVTMTMFLTPGPVIDFLKANQNVQDPCCIDWVKAKSMLKNLRVKPRHRNKEYKIIGLSQKAVRNYRCDDDSLLSASGVSIERQMMQVDSRVLETPTLRVGNKEDVFPRNGRWNFNYKTLFKTTCIDRWAVVNFSAPCYTDKIFHDLISCGRRMGIQIESPRTPIWEDPKSRGDKPLDRVENMFEMLNRAKLLKDTQFILCVLPEKKSDIYGPWKKKCLCDFGIVTQCIYPSTINDRYLTNVLLKINSKLRGINSLLAIEDSMKIPLIKDTPTMILGMGVSLVLGM</sequence>
<dbReference type="PROSITE" id="PS50822">
    <property type="entry name" value="PIWI"/>
    <property type="match status" value="1"/>
</dbReference>
<keyword evidence="2" id="KW-0678">Repressor</keyword>
<dbReference type="Pfam" id="PF16486">
    <property type="entry name" value="ArgoN"/>
    <property type="match status" value="1"/>
</dbReference>
<dbReference type="SUPFAM" id="SSF53098">
    <property type="entry name" value="Ribonuclease H-like"/>
    <property type="match status" value="1"/>
</dbReference>
<feature type="domain" description="Piwi" evidence="4">
    <location>
        <begin position="437"/>
        <end position="520"/>
    </location>
</feature>
<dbReference type="Pfam" id="PF02171">
    <property type="entry name" value="Piwi"/>
    <property type="match status" value="1"/>
</dbReference>
<reference evidence="5 6" key="1">
    <citation type="journal article" date="2020" name="Mol. Plant">
        <title>The Chromosome-Based Rubber Tree Genome Provides New Insights into Spurge Genome Evolution and Rubber Biosynthesis.</title>
        <authorList>
            <person name="Liu J."/>
            <person name="Shi C."/>
            <person name="Shi C.C."/>
            <person name="Li W."/>
            <person name="Zhang Q.J."/>
            <person name="Zhang Y."/>
            <person name="Li K."/>
            <person name="Lu H.F."/>
            <person name="Shi C."/>
            <person name="Zhu S.T."/>
            <person name="Xiao Z.Y."/>
            <person name="Nan H."/>
            <person name="Yue Y."/>
            <person name="Zhu X.G."/>
            <person name="Wu Y."/>
            <person name="Hong X.N."/>
            <person name="Fan G.Y."/>
            <person name="Tong Y."/>
            <person name="Zhang D."/>
            <person name="Mao C.L."/>
            <person name="Liu Y.L."/>
            <person name="Hao S.J."/>
            <person name="Liu W.Q."/>
            <person name="Lv M.Q."/>
            <person name="Zhang H.B."/>
            <person name="Liu Y."/>
            <person name="Hu-Tang G.R."/>
            <person name="Wang J.P."/>
            <person name="Wang J.H."/>
            <person name="Sun Y.H."/>
            <person name="Ni S.B."/>
            <person name="Chen W.B."/>
            <person name="Zhang X.C."/>
            <person name="Jiao Y.N."/>
            <person name="Eichler E.E."/>
            <person name="Li G.H."/>
            <person name="Liu X."/>
            <person name="Gao L.Z."/>
        </authorList>
    </citation>
    <scope>NUCLEOTIDE SEQUENCE [LARGE SCALE GENOMIC DNA]</scope>
    <source>
        <strain evidence="6">cv. GT1</strain>
        <tissue evidence="5">Leaf</tissue>
    </source>
</reference>